<keyword evidence="5" id="KW-0547">Nucleotide-binding</keyword>
<evidence type="ECO:0000259" key="10">
    <source>
        <dbReference type="PROSITE" id="PS51192"/>
    </source>
</evidence>
<evidence type="ECO:0000256" key="2">
    <source>
        <dbReference type="ARBA" id="ARBA00009046"/>
    </source>
</evidence>
<dbReference type="EMBL" id="CCRF01000081">
    <property type="protein sequence ID" value="CEE02660.1"/>
    <property type="molecule type" value="Genomic_DNA"/>
</dbReference>
<dbReference type="Proteomes" id="UP000040576">
    <property type="component" value="Unassembled WGS sequence"/>
</dbReference>
<protein>
    <recommendedName>
        <fullName evidence="14">CRISPR-associated helicase Cas3</fullName>
    </recommendedName>
</protein>
<dbReference type="InterPro" id="IPR011545">
    <property type="entry name" value="DEAD/DEAH_box_helicase_dom"/>
</dbReference>
<dbReference type="GO" id="GO:0003676">
    <property type="term" value="F:nucleic acid binding"/>
    <property type="evidence" value="ECO:0007669"/>
    <property type="project" value="InterPro"/>
</dbReference>
<evidence type="ECO:0000259" key="11">
    <source>
        <dbReference type="PROSITE" id="PS51643"/>
    </source>
</evidence>
<evidence type="ECO:0000313" key="12">
    <source>
        <dbReference type="EMBL" id="CEE02660.1"/>
    </source>
</evidence>
<comment type="similarity">
    <text evidence="2">In the central section; belongs to the CRISPR-associated helicase Cas3 family.</text>
</comment>
<keyword evidence="13" id="KW-1185">Reference proteome</keyword>
<reference evidence="12 13" key="1">
    <citation type="submission" date="2014-07" db="EMBL/GenBank/DDBJ databases">
        <authorList>
            <person name="Wibberg Daniel"/>
        </authorList>
    </citation>
    <scope>NUCLEOTIDE SEQUENCE [LARGE SCALE GENOMIC DNA]</scope>
</reference>
<dbReference type="InterPro" id="IPR038257">
    <property type="entry name" value="CRISPR-assoc_Cas3_HD_sf"/>
</dbReference>
<feature type="domain" description="Helicase ATP-binding" evidence="10">
    <location>
        <begin position="242"/>
        <end position="426"/>
    </location>
</feature>
<keyword evidence="7" id="KW-0347">Helicase</keyword>
<evidence type="ECO:0000256" key="5">
    <source>
        <dbReference type="ARBA" id="ARBA00022741"/>
    </source>
</evidence>
<dbReference type="InterPro" id="IPR006483">
    <property type="entry name" value="CRISPR-assoc_Cas3_HD"/>
</dbReference>
<dbReference type="GO" id="GO:0005524">
    <property type="term" value="F:ATP binding"/>
    <property type="evidence" value="ECO:0007669"/>
    <property type="project" value="UniProtKB-KW"/>
</dbReference>
<feature type="domain" description="HD Cas3-type" evidence="11">
    <location>
        <begin position="14"/>
        <end position="185"/>
    </location>
</feature>
<dbReference type="InterPro" id="IPR014001">
    <property type="entry name" value="Helicase_ATP-bd"/>
</dbReference>
<dbReference type="CDD" id="cd17930">
    <property type="entry name" value="DEXHc_cas3"/>
    <property type="match status" value="1"/>
</dbReference>
<dbReference type="PROSITE" id="PS51643">
    <property type="entry name" value="HD_CAS3"/>
    <property type="match status" value="1"/>
</dbReference>
<dbReference type="AlphaFoldDB" id="A0A090J447"/>
<organism evidence="12 13">
    <name type="scientific">Caldibacillus thermoamylovorans</name>
    <dbReference type="NCBI Taxonomy" id="35841"/>
    <lineage>
        <taxon>Bacteria</taxon>
        <taxon>Bacillati</taxon>
        <taxon>Bacillota</taxon>
        <taxon>Bacilli</taxon>
        <taxon>Bacillales</taxon>
        <taxon>Bacillaceae</taxon>
        <taxon>Caldibacillus</taxon>
    </lineage>
</organism>
<dbReference type="GO" id="GO:0051607">
    <property type="term" value="P:defense response to virus"/>
    <property type="evidence" value="ECO:0007669"/>
    <property type="project" value="UniProtKB-KW"/>
</dbReference>
<dbReference type="GO" id="GO:0004518">
    <property type="term" value="F:nuclease activity"/>
    <property type="evidence" value="ECO:0007669"/>
    <property type="project" value="UniProtKB-KW"/>
</dbReference>
<dbReference type="InterPro" id="IPR027417">
    <property type="entry name" value="P-loop_NTPase"/>
</dbReference>
<keyword evidence="9" id="KW-0051">Antiviral defense</keyword>
<dbReference type="GO" id="GO:0004386">
    <property type="term" value="F:helicase activity"/>
    <property type="evidence" value="ECO:0007669"/>
    <property type="project" value="UniProtKB-KW"/>
</dbReference>
<proteinExistence type="inferred from homology"/>
<dbReference type="CDD" id="cd09641">
    <property type="entry name" value="Cas3''_I"/>
    <property type="match status" value="1"/>
</dbReference>
<dbReference type="Pfam" id="PF22590">
    <property type="entry name" value="Cas3-like_C_2"/>
    <property type="match status" value="1"/>
</dbReference>
<evidence type="ECO:0000256" key="4">
    <source>
        <dbReference type="ARBA" id="ARBA00022723"/>
    </source>
</evidence>
<dbReference type="Gene3D" id="3.40.50.300">
    <property type="entry name" value="P-loop containing nucleotide triphosphate hydrolases"/>
    <property type="match status" value="2"/>
</dbReference>
<evidence type="ECO:0000313" key="13">
    <source>
        <dbReference type="Proteomes" id="UP000040576"/>
    </source>
</evidence>
<evidence type="ECO:0008006" key="14">
    <source>
        <dbReference type="Google" id="ProtNLM"/>
    </source>
</evidence>
<dbReference type="InterPro" id="IPR006474">
    <property type="entry name" value="Helicase_Cas3_CRISPR-ass_core"/>
</dbReference>
<evidence type="ECO:0000256" key="8">
    <source>
        <dbReference type="ARBA" id="ARBA00022840"/>
    </source>
</evidence>
<dbReference type="PROSITE" id="PS51192">
    <property type="entry name" value="HELICASE_ATP_BIND_1"/>
    <property type="match status" value="1"/>
</dbReference>
<comment type="similarity">
    <text evidence="1">In the N-terminal section; belongs to the CRISPR-associated nuclease Cas3-HD family.</text>
</comment>
<evidence type="ECO:0000256" key="6">
    <source>
        <dbReference type="ARBA" id="ARBA00022801"/>
    </source>
</evidence>
<keyword evidence="6" id="KW-0378">Hydrolase</keyword>
<evidence type="ECO:0000256" key="3">
    <source>
        <dbReference type="ARBA" id="ARBA00022722"/>
    </source>
</evidence>
<name>A0A090J447_9BACI</name>
<dbReference type="PANTHER" id="PTHR24031">
    <property type="entry name" value="RNA HELICASE"/>
    <property type="match status" value="1"/>
</dbReference>
<dbReference type="InterPro" id="IPR054712">
    <property type="entry name" value="Cas3-like_dom"/>
</dbReference>
<accession>A0A090J447</accession>
<dbReference type="Pfam" id="PF00270">
    <property type="entry name" value="DEAD"/>
    <property type="match status" value="1"/>
</dbReference>
<evidence type="ECO:0000256" key="9">
    <source>
        <dbReference type="ARBA" id="ARBA00023118"/>
    </source>
</evidence>
<evidence type="ECO:0000256" key="1">
    <source>
        <dbReference type="ARBA" id="ARBA00006847"/>
    </source>
</evidence>
<keyword evidence="8" id="KW-0067">ATP-binding</keyword>
<keyword evidence="4" id="KW-0479">Metal-binding</keyword>
<dbReference type="SMART" id="SM00487">
    <property type="entry name" value="DEXDc"/>
    <property type="match status" value="1"/>
</dbReference>
<dbReference type="NCBIfam" id="TIGR01596">
    <property type="entry name" value="cas3_HD"/>
    <property type="match status" value="1"/>
</dbReference>
<dbReference type="SUPFAM" id="SSF52540">
    <property type="entry name" value="P-loop containing nucleoside triphosphate hydrolases"/>
    <property type="match status" value="1"/>
</dbReference>
<gene>
    <name evidence="12" type="ORF">BT1A1_2869</name>
</gene>
<sequence>MVKIRYIAHFSASEKQEPHYLDEHMKGTYFQARRFSHTFDRYGITSIAAIAHDLGKKSCAFVQYLKADKKIRGSVQHAIGGVIALRDILQEVQDERIIMAAAIVAGHHTGMPDLNTVFDEKIPDAPPYLKAIPELSQTEMQMIKDILKRFPGLPLGGKSDSKSSFAYKEMLMRMCFSALVDSDFLDTERYFDYGKSIKRQGKAFSIQQLDEQLQNYMLELRREAQDKEINRYRNEVYMACREAAKQPLFFRALVVPTGLGKTLASIAFALEHAKRYNKKRVIVALPLVNIIDQTARQYQKVFGKASVLEQHSQLSYTDDKGESMERARLAAENWDSFPIIVTTTVELFESLFSNRTSKVRKLHRLANSVIILDEFQKLPIHVLAPIFQALHILMEHFNVTVVLCSATPLSFKNTELVGNMGTPVEIYENRNQLFASMKRVEYSQIEKPLTVSELVARMKEHPAALCILNTRKDAFYVYREAIRQKANGQKLYHLSNRMCPDHRKKVIKQIKEDLQKEKPILVITTTVVEAGVDLDFPTVFRAMAPIDSIVQAAGRSNREGKLDKGKVFIFELIGGGMPGGMYRKGTEQTRILLNHHGTVVLHEPWIFEKYYRSLYTLGGDDLLDSYGITSLKPFSFEKASRLFQMIDQNTVSILCKNYQDEDGQIERLIRMYKEAPYLTKEWYREAQLFAVDEYVDSSFFRENQNQLEKISQGWYIWHGDYDMKTGIKDMDEGGD</sequence>
<dbReference type="Gene3D" id="1.10.3210.30">
    <property type="match status" value="1"/>
</dbReference>
<dbReference type="GO" id="GO:0016787">
    <property type="term" value="F:hydrolase activity"/>
    <property type="evidence" value="ECO:0007669"/>
    <property type="project" value="UniProtKB-KW"/>
</dbReference>
<keyword evidence="3" id="KW-0540">Nuclease</keyword>
<dbReference type="NCBIfam" id="TIGR01587">
    <property type="entry name" value="cas3_core"/>
    <property type="match status" value="1"/>
</dbReference>
<evidence type="ECO:0000256" key="7">
    <source>
        <dbReference type="ARBA" id="ARBA00022806"/>
    </source>
</evidence>
<dbReference type="GO" id="GO:0046872">
    <property type="term" value="F:metal ion binding"/>
    <property type="evidence" value="ECO:0007669"/>
    <property type="project" value="UniProtKB-KW"/>
</dbReference>